<keyword evidence="11" id="KW-1185">Reference proteome</keyword>
<evidence type="ECO:0000256" key="7">
    <source>
        <dbReference type="PIRSR" id="PIRSR604808-3"/>
    </source>
</evidence>
<evidence type="ECO:0000256" key="8">
    <source>
        <dbReference type="RuleBase" id="RU362131"/>
    </source>
</evidence>
<dbReference type="PANTHER" id="PTHR22748">
    <property type="entry name" value="AP ENDONUCLEASE"/>
    <property type="match status" value="1"/>
</dbReference>
<feature type="site" description="Transition state stabilizer" evidence="7">
    <location>
        <position position="222"/>
    </location>
</feature>
<feature type="domain" description="Endonuclease/exonuclease/phosphatase" evidence="9">
    <location>
        <begin position="70"/>
        <end position="321"/>
    </location>
</feature>
<dbReference type="Gene3D" id="3.60.10.10">
    <property type="entry name" value="Endonuclease/exonuclease/phosphatase"/>
    <property type="match status" value="1"/>
</dbReference>
<evidence type="ECO:0000256" key="5">
    <source>
        <dbReference type="PIRSR" id="PIRSR604808-1"/>
    </source>
</evidence>
<evidence type="ECO:0000256" key="1">
    <source>
        <dbReference type="ARBA" id="ARBA00007092"/>
    </source>
</evidence>
<keyword evidence="4 6" id="KW-0460">Magnesium</keyword>
<dbReference type="NCBIfam" id="TIGR00195">
    <property type="entry name" value="exoDNase_III"/>
    <property type="match status" value="1"/>
</dbReference>
<feature type="active site" evidence="5">
    <location>
        <position position="179"/>
    </location>
</feature>
<dbReference type="GO" id="GO:0046872">
    <property type="term" value="F:metal ion binding"/>
    <property type="evidence" value="ECO:0007669"/>
    <property type="project" value="UniProtKB-KW"/>
</dbReference>
<dbReference type="SUPFAM" id="SSF56219">
    <property type="entry name" value="DNase I-like"/>
    <property type="match status" value="1"/>
</dbReference>
<name>A0AAD1UMQ2_EUPCR</name>
<evidence type="ECO:0000256" key="6">
    <source>
        <dbReference type="PIRSR" id="PIRSR604808-2"/>
    </source>
</evidence>
<accession>A0AAD1UMQ2</accession>
<evidence type="ECO:0000313" key="11">
    <source>
        <dbReference type="Proteomes" id="UP001295684"/>
    </source>
</evidence>
<feature type="binding site" evidence="6">
    <location>
        <position position="320"/>
    </location>
    <ligand>
        <name>Mg(2+)</name>
        <dbReference type="ChEBI" id="CHEBI:18420"/>
        <label>1</label>
    </ligand>
</feature>
<feature type="binding site" evidence="6">
    <location>
        <position position="222"/>
    </location>
    <ligand>
        <name>Mg(2+)</name>
        <dbReference type="ChEBI" id="CHEBI:18420"/>
        <label>1</label>
    </ligand>
</feature>
<evidence type="ECO:0000256" key="3">
    <source>
        <dbReference type="ARBA" id="ARBA00022801"/>
    </source>
</evidence>
<dbReference type="GO" id="GO:0006284">
    <property type="term" value="P:base-excision repair"/>
    <property type="evidence" value="ECO:0007669"/>
    <property type="project" value="TreeGrafter"/>
</dbReference>
<feature type="binding site" evidence="6">
    <location>
        <position position="220"/>
    </location>
    <ligand>
        <name>Mg(2+)</name>
        <dbReference type="ChEBI" id="CHEBI:18420"/>
        <label>1</label>
    </ligand>
</feature>
<keyword evidence="2 6" id="KW-0479">Metal-binding</keyword>
<dbReference type="NCBIfam" id="TIGR00633">
    <property type="entry name" value="xth"/>
    <property type="match status" value="1"/>
</dbReference>
<reference evidence="10" key="1">
    <citation type="submission" date="2023-07" db="EMBL/GenBank/DDBJ databases">
        <authorList>
            <consortium name="AG Swart"/>
            <person name="Singh M."/>
            <person name="Singh A."/>
            <person name="Seah K."/>
            <person name="Emmerich C."/>
        </authorList>
    </citation>
    <scope>NUCLEOTIDE SEQUENCE</scope>
    <source>
        <strain evidence="10">DP1</strain>
    </source>
</reference>
<evidence type="ECO:0000313" key="10">
    <source>
        <dbReference type="EMBL" id="CAI2372336.1"/>
    </source>
</evidence>
<dbReference type="InterPro" id="IPR004808">
    <property type="entry name" value="AP_endonuc_1"/>
</dbReference>
<feature type="site" description="Important for catalytic activity" evidence="7">
    <location>
        <position position="293"/>
    </location>
</feature>
<feature type="binding site" evidence="6">
    <location>
        <position position="72"/>
    </location>
    <ligand>
        <name>Mg(2+)</name>
        <dbReference type="ChEBI" id="CHEBI:18420"/>
        <label>1</label>
    </ligand>
</feature>
<feature type="site" description="Interaction with DNA substrate" evidence="7">
    <location>
        <position position="321"/>
    </location>
</feature>
<dbReference type="PANTHER" id="PTHR22748:SF6">
    <property type="entry name" value="DNA-(APURINIC OR APYRIMIDINIC SITE) ENDONUCLEASE"/>
    <property type="match status" value="1"/>
</dbReference>
<comment type="similarity">
    <text evidence="1 8">Belongs to the DNA repair enzymes AP/ExoA family.</text>
</comment>
<evidence type="ECO:0000259" key="9">
    <source>
        <dbReference type="Pfam" id="PF03372"/>
    </source>
</evidence>
<evidence type="ECO:0000256" key="2">
    <source>
        <dbReference type="ARBA" id="ARBA00022723"/>
    </source>
</evidence>
<gene>
    <name evidence="10" type="ORF">ECRASSUSDP1_LOCUS13665</name>
</gene>
<dbReference type="GO" id="GO:0008311">
    <property type="term" value="F:double-stranded DNA 3'-5' DNA exonuclease activity"/>
    <property type="evidence" value="ECO:0007669"/>
    <property type="project" value="TreeGrafter"/>
</dbReference>
<keyword evidence="8" id="KW-0234">DNA repair</keyword>
<dbReference type="GO" id="GO:0005634">
    <property type="term" value="C:nucleus"/>
    <property type="evidence" value="ECO:0007669"/>
    <property type="project" value="TreeGrafter"/>
</dbReference>
<comment type="cofactor">
    <cofactor evidence="6 8">
        <name>Mg(2+)</name>
        <dbReference type="ChEBI" id="CHEBI:18420"/>
    </cofactor>
    <cofactor evidence="6 8">
        <name>Mn(2+)</name>
        <dbReference type="ChEBI" id="CHEBI:29035"/>
    </cofactor>
    <text evidence="6 8">Probably binds two magnesium or manganese ions per subunit.</text>
</comment>
<dbReference type="GO" id="GO:0003906">
    <property type="term" value="F:DNA-(apurinic or apyrimidinic site) endonuclease activity"/>
    <property type="evidence" value="ECO:0007669"/>
    <property type="project" value="TreeGrafter"/>
</dbReference>
<feature type="active site" description="Proton donor/acceptor" evidence="5">
    <location>
        <position position="220"/>
    </location>
</feature>
<proteinExistence type="inferred from homology"/>
<protein>
    <recommendedName>
        <fullName evidence="9">Endonuclease/exonuclease/phosphatase domain-containing protein</fullName>
    </recommendedName>
</protein>
<keyword evidence="8" id="KW-0227">DNA damage</keyword>
<organism evidence="10 11">
    <name type="scientific">Euplotes crassus</name>
    <dbReference type="NCBI Taxonomy" id="5936"/>
    <lineage>
        <taxon>Eukaryota</taxon>
        <taxon>Sar</taxon>
        <taxon>Alveolata</taxon>
        <taxon>Ciliophora</taxon>
        <taxon>Intramacronucleata</taxon>
        <taxon>Spirotrichea</taxon>
        <taxon>Hypotrichia</taxon>
        <taxon>Euplotida</taxon>
        <taxon>Euplotidae</taxon>
        <taxon>Moneuplotes</taxon>
    </lineage>
</organism>
<dbReference type="InterPro" id="IPR036691">
    <property type="entry name" value="Endo/exonu/phosph_ase_sf"/>
</dbReference>
<dbReference type="CDD" id="cd09087">
    <property type="entry name" value="Ape1-like_AP-endo"/>
    <property type="match status" value="1"/>
</dbReference>
<dbReference type="AlphaFoldDB" id="A0AAD1UMQ2"/>
<keyword evidence="3" id="KW-0378">Hydrolase</keyword>
<evidence type="ECO:0000256" key="4">
    <source>
        <dbReference type="ARBA" id="ARBA00022842"/>
    </source>
</evidence>
<feature type="binding site" evidence="6">
    <location>
        <position position="321"/>
    </location>
    <ligand>
        <name>Mg(2+)</name>
        <dbReference type="ChEBI" id="CHEBI:18420"/>
        <label>1</label>
    </ligand>
</feature>
<feature type="active site" description="Proton acceptor" evidence="5">
    <location>
        <position position="321"/>
    </location>
</feature>
<feature type="binding site" evidence="6">
    <location>
        <position position="101"/>
    </location>
    <ligand>
        <name>Mg(2+)</name>
        <dbReference type="ChEBI" id="CHEBI:18420"/>
        <label>1</label>
    </ligand>
</feature>
<keyword evidence="6" id="KW-0464">Manganese</keyword>
<dbReference type="Proteomes" id="UP001295684">
    <property type="component" value="Unassembled WGS sequence"/>
</dbReference>
<sequence>MFLRTFATKARAKKPRLSVLEKTEEFIKNFKKTGKKFTQITEKVDNSEGKYKQLVDEQGNYIPDKLSIAAWNVNGIRAVLRKESLQHYLEEYSPDILCLSETKIDEKRLKKLAIHQYLPSEYMSFWDCCKPPHAGYSGTGFLTKYAPLNVSYGLGILEHDAEGRVITCEFEHFYVLSVYTPNGMDSLNRIEYRVFEWDEAFRLYVKKLQETGKLVIVTGDLNVCHEPIDIHNPRQCEQSAGFTFWERSSFTKILKTLELVDTFREFYPETANYTWWSNRGGRMRLRNLGRRIDYVLVDQKVIDGYCVDDSAILNEIMGSDHCPVSMTLDMKKLQMIV</sequence>
<dbReference type="EMBL" id="CAMPGE010013617">
    <property type="protein sequence ID" value="CAI2372336.1"/>
    <property type="molecule type" value="Genomic_DNA"/>
</dbReference>
<dbReference type="Pfam" id="PF03372">
    <property type="entry name" value="Exo_endo_phos"/>
    <property type="match status" value="1"/>
</dbReference>
<dbReference type="InterPro" id="IPR005135">
    <property type="entry name" value="Endo/exonuclease/phosphatase"/>
</dbReference>
<comment type="caution">
    <text evidence="10">The sequence shown here is derived from an EMBL/GenBank/DDBJ whole genome shotgun (WGS) entry which is preliminary data.</text>
</comment>
<dbReference type="PROSITE" id="PS51435">
    <property type="entry name" value="AP_NUCLEASE_F1_4"/>
    <property type="match status" value="1"/>
</dbReference>
<dbReference type="GO" id="GO:0008081">
    <property type="term" value="F:phosphoric diester hydrolase activity"/>
    <property type="evidence" value="ECO:0007669"/>
    <property type="project" value="TreeGrafter"/>
</dbReference>